<evidence type="ECO:0000313" key="8">
    <source>
        <dbReference type="Proteomes" id="UP000030854"/>
    </source>
</evidence>
<keyword evidence="8" id="KW-1185">Reference proteome</keyword>
<dbReference type="PANTHER" id="PTHR10953:SF29">
    <property type="entry name" value="NEDD8-ACTIVATING ENZYME E1 REGULATORY SUBUNIT"/>
    <property type="match status" value="1"/>
</dbReference>
<keyword evidence="3 4" id="KW-0833">Ubl conjugation pathway</keyword>
<comment type="function">
    <text evidence="4">Regulatory subunit of the dimeric UBA3-ULA1 E1 enzyme.</text>
</comment>
<dbReference type="PANTHER" id="PTHR10953">
    <property type="entry name" value="UBIQUITIN-ACTIVATING ENZYME E1"/>
    <property type="match status" value="1"/>
</dbReference>
<dbReference type="GO" id="GO:0005737">
    <property type="term" value="C:cytoplasm"/>
    <property type="evidence" value="ECO:0007669"/>
    <property type="project" value="TreeGrafter"/>
</dbReference>
<proteinExistence type="inferred from homology"/>
<dbReference type="Gene3D" id="3.40.50.720">
    <property type="entry name" value="NAD(P)-binding Rossmann-like Domain"/>
    <property type="match status" value="2"/>
</dbReference>
<dbReference type="UniPathway" id="UPA00885"/>
<name>A0A0B1PAQ4_UNCNE</name>
<dbReference type="InterPro" id="IPR045886">
    <property type="entry name" value="ThiF/MoeB/HesA"/>
</dbReference>
<feature type="domain" description="THIF-type NAD/FAD binding fold" evidence="6">
    <location>
        <begin position="23"/>
        <end position="525"/>
    </location>
</feature>
<dbReference type="InterPro" id="IPR030667">
    <property type="entry name" value="APP-BP1"/>
</dbReference>
<dbReference type="GO" id="GO:0019781">
    <property type="term" value="F:NEDD8 activating enzyme activity"/>
    <property type="evidence" value="ECO:0007669"/>
    <property type="project" value="UniProtKB-UniRule"/>
</dbReference>
<comment type="caution">
    <text evidence="7">The sequence shown here is derived from an EMBL/GenBank/DDBJ whole genome shotgun (WGS) entry which is preliminary data.</text>
</comment>
<evidence type="ECO:0000256" key="1">
    <source>
        <dbReference type="ARBA" id="ARBA00005032"/>
    </source>
</evidence>
<evidence type="ECO:0000313" key="7">
    <source>
        <dbReference type="EMBL" id="KHJ35293.1"/>
    </source>
</evidence>
<evidence type="ECO:0000256" key="3">
    <source>
        <dbReference type="ARBA" id="ARBA00022786"/>
    </source>
</evidence>
<dbReference type="InterPro" id="IPR000594">
    <property type="entry name" value="ThiF_NAD_FAD-bd"/>
</dbReference>
<dbReference type="OMA" id="KLITHQY"/>
<sequence length="526" mass="59796">MKENPDREKEISCQGPSEREKKYDRQLRLWAADGQKALEQADILLINSGPGVVGVETLKNLVLPGIGKFTIIDSNQVSEADLGSNFFLDENCLGKSRAECCVRFLKELNEDTQGEYHSTLDVPYLESLFTRRYFSFVLCTFPIQVEVLSVIKNYTHNFKIPLILIHSVGFYSYFKSILPETIPIVNTHPEAEASRDLRLLNPWKELSEFTEVLTKDIEQMNDHKHSHIPYVALLLYFLTVWKKDHGRFPNSYTEKLEFKKIVAAGRRINLGSTEENFDEAVAAVMRNIKLSTLSVATQKVFEYQPNEKEAKSNFWIITNAVKQFYKKHNLLPLPGSIPDMKAESSIYVQLQNIYKEKARKDATEILEIILKHPLGKNIQLVEVENYCKNAAHIKLIHTYNEKANDLKLVAKTEFENDEIAVVTSQPLSLLPIYLALRATSHVPTLSPKSIVSSIESDIPRIGLNKRIQKVSQEVSRAKGGELHNISSLTGGMVAQEVIKLITRQYTPIDNTCIFDGITSRMQVLKL</sequence>
<dbReference type="InterPro" id="IPR035985">
    <property type="entry name" value="Ubiquitin-activating_enz"/>
</dbReference>
<dbReference type="SUPFAM" id="SSF69572">
    <property type="entry name" value="Activating enzymes of the ubiquitin-like proteins"/>
    <property type="match status" value="1"/>
</dbReference>
<evidence type="ECO:0000256" key="5">
    <source>
        <dbReference type="SAM" id="MobiDB-lite"/>
    </source>
</evidence>
<dbReference type="Proteomes" id="UP000030854">
    <property type="component" value="Unassembled WGS sequence"/>
</dbReference>
<comment type="pathway">
    <text evidence="1 4">Protein modification; protein neddylation.</text>
</comment>
<gene>
    <name evidence="7" type="ORF">EV44_g2857</name>
</gene>
<dbReference type="EMBL" id="JNVN01000444">
    <property type="protein sequence ID" value="KHJ35293.1"/>
    <property type="molecule type" value="Genomic_DNA"/>
</dbReference>
<dbReference type="AlphaFoldDB" id="A0A0B1PAQ4"/>
<organism evidence="7 8">
    <name type="scientific">Uncinula necator</name>
    <name type="common">Grape powdery mildew</name>
    <dbReference type="NCBI Taxonomy" id="52586"/>
    <lineage>
        <taxon>Eukaryota</taxon>
        <taxon>Fungi</taxon>
        <taxon>Dikarya</taxon>
        <taxon>Ascomycota</taxon>
        <taxon>Pezizomycotina</taxon>
        <taxon>Leotiomycetes</taxon>
        <taxon>Erysiphales</taxon>
        <taxon>Erysiphaceae</taxon>
        <taxon>Erysiphe</taxon>
    </lineage>
</organism>
<feature type="region of interest" description="Disordered" evidence="5">
    <location>
        <begin position="1"/>
        <end position="22"/>
    </location>
</feature>
<evidence type="ECO:0000259" key="6">
    <source>
        <dbReference type="Pfam" id="PF00899"/>
    </source>
</evidence>
<dbReference type="HOGENOM" id="CLU_019618_1_0_1"/>
<protein>
    <recommendedName>
        <fullName evidence="4">NEDD8-activating enzyme E1 regulatory subunit</fullName>
    </recommendedName>
</protein>
<dbReference type="Pfam" id="PF00899">
    <property type="entry name" value="ThiF"/>
    <property type="match status" value="1"/>
</dbReference>
<dbReference type="GO" id="GO:0045116">
    <property type="term" value="P:protein neddylation"/>
    <property type="evidence" value="ECO:0007669"/>
    <property type="project" value="UniProtKB-UniRule"/>
</dbReference>
<evidence type="ECO:0000256" key="2">
    <source>
        <dbReference type="ARBA" id="ARBA00006868"/>
    </source>
</evidence>
<dbReference type="PIRSF" id="PIRSF039099">
    <property type="entry name" value="APP-BP1"/>
    <property type="match status" value="1"/>
</dbReference>
<comment type="similarity">
    <text evidence="2 4">Belongs to the ubiquitin-activating E1 family. ULA1 subfamily.</text>
</comment>
<evidence type="ECO:0000256" key="4">
    <source>
        <dbReference type="PIRNR" id="PIRNR039099"/>
    </source>
</evidence>
<reference evidence="7 8" key="1">
    <citation type="journal article" date="2014" name="BMC Genomics">
        <title>Adaptive genomic structural variation in the grape powdery mildew pathogen, Erysiphe necator.</title>
        <authorList>
            <person name="Jones L."/>
            <person name="Riaz S."/>
            <person name="Morales-Cruz A."/>
            <person name="Amrine K.C."/>
            <person name="McGuire B."/>
            <person name="Gubler W.D."/>
            <person name="Walker M.A."/>
            <person name="Cantu D."/>
        </authorList>
    </citation>
    <scope>NUCLEOTIDE SEQUENCE [LARGE SCALE GENOMIC DNA]</scope>
    <source>
        <strain evidence="8">c</strain>
    </source>
</reference>
<dbReference type="STRING" id="52586.A0A0B1PAQ4"/>
<accession>A0A0B1PAQ4</accession>